<proteinExistence type="inferred from homology"/>
<evidence type="ECO:0000256" key="4">
    <source>
        <dbReference type="HAMAP-Rule" id="MF_00655"/>
    </source>
</evidence>
<dbReference type="InterPro" id="IPR022479">
    <property type="entry name" value="PqqD_bac"/>
</dbReference>
<dbReference type="Pfam" id="PF05402">
    <property type="entry name" value="PqqD"/>
    <property type="match status" value="1"/>
</dbReference>
<dbReference type="InterPro" id="IPR041881">
    <property type="entry name" value="PqqD_sf"/>
</dbReference>
<dbReference type="RefSeq" id="WP_379897880.1">
    <property type="nucleotide sequence ID" value="NZ_JBHRTR010000007.1"/>
</dbReference>
<comment type="similarity">
    <text evidence="4">Belongs to the PqqD family.</text>
</comment>
<reference evidence="6" key="1">
    <citation type="journal article" date="2019" name="Int. J. Syst. Evol. Microbiol.">
        <title>The Global Catalogue of Microorganisms (GCM) 10K type strain sequencing project: providing services to taxonomists for standard genome sequencing and annotation.</title>
        <authorList>
            <consortium name="The Broad Institute Genomics Platform"/>
            <consortium name="The Broad Institute Genome Sequencing Center for Infectious Disease"/>
            <person name="Wu L."/>
            <person name="Ma J."/>
        </authorList>
    </citation>
    <scope>NUCLEOTIDE SEQUENCE [LARGE SCALE GENOMIC DNA]</scope>
    <source>
        <strain evidence="6">KCTC 42964</strain>
    </source>
</reference>
<evidence type="ECO:0000313" key="6">
    <source>
        <dbReference type="Proteomes" id="UP001595528"/>
    </source>
</evidence>
<dbReference type="Proteomes" id="UP001595528">
    <property type="component" value="Unassembled WGS sequence"/>
</dbReference>
<dbReference type="InterPro" id="IPR008792">
    <property type="entry name" value="PQQD"/>
</dbReference>
<protein>
    <recommendedName>
        <fullName evidence="4">PqqA binding protein</fullName>
    </recommendedName>
    <alternativeName>
        <fullName evidence="4">Coenzyme PQQ synthesis protein D</fullName>
    </alternativeName>
    <alternativeName>
        <fullName evidence="4">Pyrroloquinoline quinone biosynthesis protein D</fullName>
    </alternativeName>
</protein>
<sequence length="91" mass="10086">MTLAPDSRPKLPRHIKLRFDEARDSWVLLGPERALMLDEIGAEILRRADGSRSVAEITGELAAEYDAPASDIAADVESFLQDLADKRLLEP</sequence>
<comment type="function">
    <text evidence="4">Functions as a PqqA binding protein and presents PqqA to PqqE, in the pyrroloquinoline quinone (PQQ) biosynthetic pathway.</text>
</comment>
<name>A0ABV7KVH2_9PROT</name>
<evidence type="ECO:0000256" key="1">
    <source>
        <dbReference type="ARBA" id="ARBA00004886"/>
    </source>
</evidence>
<gene>
    <name evidence="4 5" type="primary">pqqD</name>
    <name evidence="5" type="ORF">ACFOGJ_02575</name>
</gene>
<comment type="pathway">
    <text evidence="1 4">Cofactor biosynthesis; pyrroloquinoline quinone biosynthesis.</text>
</comment>
<dbReference type="NCBIfam" id="TIGR03859">
    <property type="entry name" value="PQQ_PqqD"/>
    <property type="match status" value="1"/>
</dbReference>
<keyword evidence="6" id="KW-1185">Reference proteome</keyword>
<evidence type="ECO:0000256" key="3">
    <source>
        <dbReference type="ARBA" id="ARBA00022905"/>
    </source>
</evidence>
<keyword evidence="3 4" id="KW-0884">PQQ biosynthesis</keyword>
<comment type="caution">
    <text evidence="5">The sequence shown here is derived from an EMBL/GenBank/DDBJ whole genome shotgun (WGS) entry which is preliminary data.</text>
</comment>
<evidence type="ECO:0000313" key="5">
    <source>
        <dbReference type="EMBL" id="MFC3226094.1"/>
    </source>
</evidence>
<dbReference type="EMBL" id="JBHRTR010000007">
    <property type="protein sequence ID" value="MFC3226094.1"/>
    <property type="molecule type" value="Genomic_DNA"/>
</dbReference>
<dbReference type="Gene3D" id="1.10.10.1150">
    <property type="entry name" value="Coenzyme PQQ synthesis protein D (PqqD)"/>
    <property type="match status" value="1"/>
</dbReference>
<comment type="subunit">
    <text evidence="2 4">Monomer. Interacts with PqqE.</text>
</comment>
<organism evidence="5 6">
    <name type="scientific">Marinibaculum pumilum</name>
    <dbReference type="NCBI Taxonomy" id="1766165"/>
    <lineage>
        <taxon>Bacteria</taxon>
        <taxon>Pseudomonadati</taxon>
        <taxon>Pseudomonadota</taxon>
        <taxon>Alphaproteobacteria</taxon>
        <taxon>Rhodospirillales</taxon>
        <taxon>Rhodospirillaceae</taxon>
        <taxon>Marinibaculum</taxon>
    </lineage>
</organism>
<accession>A0ABV7KVH2</accession>
<evidence type="ECO:0000256" key="2">
    <source>
        <dbReference type="ARBA" id="ARBA00011741"/>
    </source>
</evidence>
<dbReference type="HAMAP" id="MF_00655">
    <property type="entry name" value="PQQ_syn_PqqD"/>
    <property type="match status" value="1"/>
</dbReference>